<accession>E2A5H4</accession>
<proteinExistence type="predicted"/>
<evidence type="ECO:0000313" key="2">
    <source>
        <dbReference type="Proteomes" id="UP000000311"/>
    </source>
</evidence>
<dbReference type="Gene3D" id="3.90.70.10">
    <property type="entry name" value="Cysteine proteinases"/>
    <property type="match status" value="1"/>
</dbReference>
<organism evidence="2">
    <name type="scientific">Camponotus floridanus</name>
    <name type="common">Florida carpenter ant</name>
    <dbReference type="NCBI Taxonomy" id="104421"/>
    <lineage>
        <taxon>Eukaryota</taxon>
        <taxon>Metazoa</taxon>
        <taxon>Ecdysozoa</taxon>
        <taxon>Arthropoda</taxon>
        <taxon>Hexapoda</taxon>
        <taxon>Insecta</taxon>
        <taxon>Pterygota</taxon>
        <taxon>Neoptera</taxon>
        <taxon>Endopterygota</taxon>
        <taxon>Hymenoptera</taxon>
        <taxon>Apocrita</taxon>
        <taxon>Aculeata</taxon>
        <taxon>Formicoidea</taxon>
        <taxon>Formicidae</taxon>
        <taxon>Formicinae</taxon>
        <taxon>Camponotus</taxon>
    </lineage>
</organism>
<dbReference type="InterPro" id="IPR038765">
    <property type="entry name" value="Papain-like_cys_pep_sf"/>
</dbReference>
<feature type="non-terminal residue" evidence="1">
    <location>
        <position position="1"/>
    </location>
</feature>
<dbReference type="OMA" id="FCKTITG"/>
<keyword evidence="2" id="KW-1185">Reference proteome</keyword>
<protein>
    <submittedName>
        <fullName evidence="1">120.7 kDa protein in NOF-FB transposable element</fullName>
    </submittedName>
</protein>
<reference evidence="1 2" key="1">
    <citation type="journal article" date="2010" name="Science">
        <title>Genomic comparison of the ants Camponotus floridanus and Harpegnathos saltator.</title>
        <authorList>
            <person name="Bonasio R."/>
            <person name="Zhang G."/>
            <person name="Ye C."/>
            <person name="Mutti N.S."/>
            <person name="Fang X."/>
            <person name="Qin N."/>
            <person name="Donahue G."/>
            <person name="Yang P."/>
            <person name="Li Q."/>
            <person name="Li C."/>
            <person name="Zhang P."/>
            <person name="Huang Z."/>
            <person name="Berger S.L."/>
            <person name="Reinberg D."/>
            <person name="Wang J."/>
            <person name="Liebig J."/>
        </authorList>
    </citation>
    <scope>NUCLEOTIDE SEQUENCE [LARGE SCALE GENOMIC DNA]</scope>
    <source>
        <strain evidence="2">C129</strain>
    </source>
</reference>
<gene>
    <name evidence="1" type="ORF">EAG_03173</name>
</gene>
<feature type="non-terminal residue" evidence="1">
    <location>
        <position position="270"/>
    </location>
</feature>
<evidence type="ECO:0000313" key="1">
    <source>
        <dbReference type="EMBL" id="EFN71315.1"/>
    </source>
</evidence>
<dbReference type="SUPFAM" id="SSF54001">
    <property type="entry name" value="Cysteine proteinases"/>
    <property type="match status" value="1"/>
</dbReference>
<dbReference type="EMBL" id="GL436958">
    <property type="protein sequence ID" value="EFN71315.1"/>
    <property type="molecule type" value="Genomic_DNA"/>
</dbReference>
<dbReference type="AlphaFoldDB" id="E2A5H4"/>
<dbReference type="Proteomes" id="UP000000311">
    <property type="component" value="Unassembled WGS sequence"/>
</dbReference>
<name>E2A5H4_CAMFO</name>
<sequence>IQNGNLLAPVKIEKVKVQVMNTCSFDSLIELIVNGYSDYIVYQRCVKTEFSDSEFFHLVTDYALNKTTSKWYIKRAVCLSKALDKPLTHTLDCSYNISNLILKLLHDVPSTINEFNCKKCKISSKIIKPVLQIDSQPILTEGLKISLEKSLNKYFSITNKKVYCDSCKSYGYESREPGPHLLIDTEHPFISMVEIGIGFSSEIPLSEIPHSIMIKNVKYVLIGIVHFIPPEIENGIGHYTAFCKTITGSWKQHNDLKFKADIIPNGSLLN</sequence>
<dbReference type="InParanoid" id="E2A5H4"/>